<evidence type="ECO:0000313" key="2">
    <source>
        <dbReference type="EMBL" id="KEZ20225.1"/>
    </source>
</evidence>
<dbReference type="EMBL" id="JGVR01000005">
    <property type="protein sequence ID" value="KEZ20225.1"/>
    <property type="molecule type" value="Genomic_DNA"/>
</dbReference>
<sequence>MTGYLQRLLDRGAALAAPSISLAPAEVTPAVANGSPLAQFDQRLATPGLAQDYQILGLTPEPLNDEQVLIVPPPMPQAHEGKPPVETIPPSPGTPARRGTPASPVSSLPITADALAHTDIAARAARPDVAKPILSPRAVLLPDPVVASAEPAPRQSRPVEATSPPLVTPPTLPERPSASQSLPSSLVRPSKPAHPAIPIPIAQAHASAVTTAQTDTIAPPSKPWARSEVSELVSAQPVLPPPLESLAPPESDARAIERIVRETMRSEFARARPAKGRVIDEAPYEAVTPPANEDRHDVPPQRMTAREASVIGELQSTRSPPLILFGLRLR</sequence>
<protein>
    <submittedName>
        <fullName evidence="2">Uncharacterized protein</fullName>
    </submittedName>
</protein>
<name>A0A084EQI3_SPHYA</name>
<dbReference type="AlphaFoldDB" id="A0A084EQI3"/>
<dbReference type="PATRIC" id="fig|13690.10.peg.1475"/>
<reference evidence="2 3" key="1">
    <citation type="submission" date="2014-03" db="EMBL/GenBank/DDBJ databases">
        <title>Genome sequence of Sphingobium yanoikuyae B1.</title>
        <authorList>
            <person name="Gan H.M."/>
            <person name="Gan H.Y."/>
            <person name="Savka M.A."/>
        </authorList>
    </citation>
    <scope>NUCLEOTIDE SEQUENCE [LARGE SCALE GENOMIC DNA]</scope>
    <source>
        <strain evidence="2 3">B1</strain>
    </source>
</reference>
<comment type="caution">
    <text evidence="2">The sequence shown here is derived from an EMBL/GenBank/DDBJ whole genome shotgun (WGS) entry which is preliminary data.</text>
</comment>
<dbReference type="Proteomes" id="UP000028534">
    <property type="component" value="Unassembled WGS sequence"/>
</dbReference>
<gene>
    <name evidence="2" type="ORF">CP98_01430</name>
</gene>
<proteinExistence type="predicted"/>
<accession>A0A084EQI3</accession>
<feature type="region of interest" description="Disordered" evidence="1">
    <location>
        <begin position="71"/>
        <end position="107"/>
    </location>
</feature>
<feature type="compositionally biased region" description="Low complexity" evidence="1">
    <location>
        <begin position="189"/>
        <end position="208"/>
    </location>
</feature>
<feature type="region of interest" description="Disordered" evidence="1">
    <location>
        <begin position="149"/>
        <end position="229"/>
    </location>
</feature>
<organism evidence="2 3">
    <name type="scientific">Sphingobium yanoikuyae</name>
    <name type="common">Sphingomonas yanoikuyae</name>
    <dbReference type="NCBI Taxonomy" id="13690"/>
    <lineage>
        <taxon>Bacteria</taxon>
        <taxon>Pseudomonadati</taxon>
        <taxon>Pseudomonadota</taxon>
        <taxon>Alphaproteobacteria</taxon>
        <taxon>Sphingomonadales</taxon>
        <taxon>Sphingomonadaceae</taxon>
        <taxon>Sphingobium</taxon>
    </lineage>
</organism>
<evidence type="ECO:0000256" key="1">
    <source>
        <dbReference type="SAM" id="MobiDB-lite"/>
    </source>
</evidence>
<evidence type="ECO:0000313" key="3">
    <source>
        <dbReference type="Proteomes" id="UP000028534"/>
    </source>
</evidence>